<name>A0A017T5Y3_9BACT</name>
<evidence type="ECO:0000256" key="7">
    <source>
        <dbReference type="PROSITE-ProRule" id="PRU01091"/>
    </source>
</evidence>
<feature type="DNA-binding region" description="OmpR/PhoB-type" evidence="7">
    <location>
        <begin position="129"/>
        <end position="225"/>
    </location>
</feature>
<dbReference type="PANTHER" id="PTHR48111:SF21">
    <property type="entry name" value="DNA-BINDING DUAL MASTER TRANSCRIPTIONAL REGULATOR RPAA"/>
    <property type="match status" value="1"/>
</dbReference>
<evidence type="ECO:0000256" key="2">
    <source>
        <dbReference type="ARBA" id="ARBA00023012"/>
    </source>
</evidence>
<gene>
    <name evidence="10" type="ORF">CAP_4285</name>
</gene>
<dbReference type="SUPFAM" id="SSF52172">
    <property type="entry name" value="CheY-like"/>
    <property type="match status" value="1"/>
</dbReference>
<dbReference type="EMBL" id="ASRX01000031">
    <property type="protein sequence ID" value="EYF04609.1"/>
    <property type="molecule type" value="Genomic_DNA"/>
</dbReference>
<dbReference type="SMART" id="SM00862">
    <property type="entry name" value="Trans_reg_C"/>
    <property type="match status" value="1"/>
</dbReference>
<dbReference type="AlphaFoldDB" id="A0A017T5Y3"/>
<dbReference type="GO" id="GO:0032993">
    <property type="term" value="C:protein-DNA complex"/>
    <property type="evidence" value="ECO:0007669"/>
    <property type="project" value="TreeGrafter"/>
</dbReference>
<evidence type="ECO:0000259" key="8">
    <source>
        <dbReference type="PROSITE" id="PS50110"/>
    </source>
</evidence>
<sequence length="240" mass="26948">MARILVIEDEPALLKVLDYNLRQAGHEVLATGHGEEGIRKARETPPDLVLLDMMLPDMPGTEVCRALQRSDATRRIPVIIVSARGDEVDRVVGFELGAVDYVVKPFSVRELLLRIQAVLRRSRVAAPTARCIEFGCLRMDEEAHRVWVDDQEVELTLLELKLLLALHESRDRVQSRSALLEGVWGADVNVTTRTVDTHVKRLRDKLGRAGDYIETVRGIGYRFAGSPDLDPSRPRAVREA</sequence>
<keyword evidence="2" id="KW-0902">Two-component regulatory system</keyword>
<evidence type="ECO:0000256" key="5">
    <source>
        <dbReference type="ARBA" id="ARBA00023163"/>
    </source>
</evidence>
<dbReference type="InterPro" id="IPR001867">
    <property type="entry name" value="OmpR/PhoB-type_DNA-bd"/>
</dbReference>
<protein>
    <submittedName>
        <fullName evidence="10">Phosphate regulon transcriptional regulatory protein PhoB (SphR)</fullName>
    </submittedName>
</protein>
<keyword evidence="4 7" id="KW-0238">DNA-binding</keyword>
<accession>A0A017T5Y3</accession>
<dbReference type="Gene3D" id="3.40.50.2300">
    <property type="match status" value="1"/>
</dbReference>
<dbReference type="InterPro" id="IPR011006">
    <property type="entry name" value="CheY-like_superfamily"/>
</dbReference>
<dbReference type="GO" id="GO:0000156">
    <property type="term" value="F:phosphorelay response regulator activity"/>
    <property type="evidence" value="ECO:0007669"/>
    <property type="project" value="TreeGrafter"/>
</dbReference>
<proteinExistence type="predicted"/>
<dbReference type="GO" id="GO:0005829">
    <property type="term" value="C:cytosol"/>
    <property type="evidence" value="ECO:0007669"/>
    <property type="project" value="TreeGrafter"/>
</dbReference>
<reference evidence="10 11" key="1">
    <citation type="submission" date="2013-05" db="EMBL/GenBank/DDBJ databases">
        <title>Genome assembly of Chondromyces apiculatus DSM 436.</title>
        <authorList>
            <person name="Sharma G."/>
            <person name="Khatri I."/>
            <person name="Kaur C."/>
            <person name="Mayilraj S."/>
            <person name="Subramanian S."/>
        </authorList>
    </citation>
    <scope>NUCLEOTIDE SEQUENCE [LARGE SCALE GENOMIC DNA]</scope>
    <source>
        <strain evidence="10 11">DSM 436</strain>
    </source>
</reference>
<evidence type="ECO:0000256" key="3">
    <source>
        <dbReference type="ARBA" id="ARBA00023015"/>
    </source>
</evidence>
<dbReference type="Pfam" id="PF00486">
    <property type="entry name" value="Trans_reg_C"/>
    <property type="match status" value="1"/>
</dbReference>
<dbReference type="GO" id="GO:0006355">
    <property type="term" value="P:regulation of DNA-templated transcription"/>
    <property type="evidence" value="ECO:0007669"/>
    <property type="project" value="InterPro"/>
</dbReference>
<dbReference type="RefSeq" id="WP_044243798.1">
    <property type="nucleotide sequence ID" value="NZ_ASRX01000031.1"/>
</dbReference>
<dbReference type="InterPro" id="IPR036388">
    <property type="entry name" value="WH-like_DNA-bd_sf"/>
</dbReference>
<dbReference type="Gene3D" id="1.10.10.10">
    <property type="entry name" value="Winged helix-like DNA-binding domain superfamily/Winged helix DNA-binding domain"/>
    <property type="match status" value="1"/>
</dbReference>
<dbReference type="PROSITE" id="PS50110">
    <property type="entry name" value="RESPONSE_REGULATORY"/>
    <property type="match status" value="1"/>
</dbReference>
<comment type="caution">
    <text evidence="10">The sequence shown here is derived from an EMBL/GenBank/DDBJ whole genome shotgun (WGS) entry which is preliminary data.</text>
</comment>
<feature type="modified residue" description="4-aspartylphosphate" evidence="6">
    <location>
        <position position="52"/>
    </location>
</feature>
<keyword evidence="11" id="KW-1185">Reference proteome</keyword>
<dbReference type="InterPro" id="IPR001789">
    <property type="entry name" value="Sig_transdc_resp-reg_receiver"/>
</dbReference>
<dbReference type="SUPFAM" id="SSF46894">
    <property type="entry name" value="C-terminal effector domain of the bipartite response regulators"/>
    <property type="match status" value="1"/>
</dbReference>
<evidence type="ECO:0000256" key="1">
    <source>
        <dbReference type="ARBA" id="ARBA00022553"/>
    </source>
</evidence>
<dbReference type="PANTHER" id="PTHR48111">
    <property type="entry name" value="REGULATOR OF RPOS"/>
    <property type="match status" value="1"/>
</dbReference>
<dbReference type="eggNOG" id="COG0745">
    <property type="taxonomic scope" value="Bacteria"/>
</dbReference>
<evidence type="ECO:0000256" key="6">
    <source>
        <dbReference type="PROSITE-ProRule" id="PRU00169"/>
    </source>
</evidence>
<evidence type="ECO:0000256" key="4">
    <source>
        <dbReference type="ARBA" id="ARBA00023125"/>
    </source>
</evidence>
<keyword evidence="3" id="KW-0805">Transcription regulation</keyword>
<dbReference type="OrthoDB" id="9793321at2"/>
<feature type="domain" description="Response regulatory" evidence="8">
    <location>
        <begin position="3"/>
        <end position="119"/>
    </location>
</feature>
<evidence type="ECO:0000313" key="11">
    <source>
        <dbReference type="Proteomes" id="UP000019678"/>
    </source>
</evidence>
<dbReference type="InterPro" id="IPR039420">
    <property type="entry name" value="WalR-like"/>
</dbReference>
<dbReference type="STRING" id="1192034.CAP_4285"/>
<feature type="domain" description="OmpR/PhoB-type" evidence="9">
    <location>
        <begin position="129"/>
        <end position="225"/>
    </location>
</feature>
<dbReference type="Pfam" id="PF00072">
    <property type="entry name" value="Response_reg"/>
    <property type="match status" value="1"/>
</dbReference>
<organism evidence="10 11">
    <name type="scientific">Chondromyces apiculatus DSM 436</name>
    <dbReference type="NCBI Taxonomy" id="1192034"/>
    <lineage>
        <taxon>Bacteria</taxon>
        <taxon>Pseudomonadati</taxon>
        <taxon>Myxococcota</taxon>
        <taxon>Polyangia</taxon>
        <taxon>Polyangiales</taxon>
        <taxon>Polyangiaceae</taxon>
        <taxon>Chondromyces</taxon>
    </lineage>
</organism>
<dbReference type="Gene3D" id="6.10.250.690">
    <property type="match status" value="1"/>
</dbReference>
<evidence type="ECO:0000259" key="9">
    <source>
        <dbReference type="PROSITE" id="PS51755"/>
    </source>
</evidence>
<dbReference type="PROSITE" id="PS51755">
    <property type="entry name" value="OMPR_PHOB"/>
    <property type="match status" value="1"/>
</dbReference>
<dbReference type="InterPro" id="IPR016032">
    <property type="entry name" value="Sig_transdc_resp-reg_C-effctor"/>
</dbReference>
<evidence type="ECO:0000313" key="10">
    <source>
        <dbReference type="EMBL" id="EYF04609.1"/>
    </source>
</evidence>
<keyword evidence="1 6" id="KW-0597">Phosphoprotein</keyword>
<dbReference type="GO" id="GO:0000976">
    <property type="term" value="F:transcription cis-regulatory region binding"/>
    <property type="evidence" value="ECO:0007669"/>
    <property type="project" value="TreeGrafter"/>
</dbReference>
<dbReference type="SMART" id="SM00448">
    <property type="entry name" value="REC"/>
    <property type="match status" value="1"/>
</dbReference>
<dbReference type="CDD" id="cd00383">
    <property type="entry name" value="trans_reg_C"/>
    <property type="match status" value="1"/>
</dbReference>
<dbReference type="Proteomes" id="UP000019678">
    <property type="component" value="Unassembled WGS sequence"/>
</dbReference>
<keyword evidence="5" id="KW-0804">Transcription</keyword>